<comment type="caution">
    <text evidence="1">The sequence shown here is derived from an EMBL/GenBank/DDBJ whole genome shotgun (WGS) entry which is preliminary data.</text>
</comment>
<dbReference type="AlphaFoldDB" id="A0A5R9QKC9"/>
<gene>
    <name evidence="1" type="ORF">DN820_00680</name>
</gene>
<dbReference type="EMBL" id="QLAG01000001">
    <property type="protein sequence ID" value="TLX65422.1"/>
    <property type="molecule type" value="Genomic_DNA"/>
</dbReference>
<protein>
    <submittedName>
        <fullName evidence="1">Uncharacterized protein</fullName>
    </submittedName>
</protein>
<organism evidence="1 2">
    <name type="scientific">Stutzerimonas nosocomialis</name>
    <dbReference type="NCBI Taxonomy" id="1056496"/>
    <lineage>
        <taxon>Bacteria</taxon>
        <taxon>Pseudomonadati</taxon>
        <taxon>Pseudomonadota</taxon>
        <taxon>Gammaproteobacteria</taxon>
        <taxon>Pseudomonadales</taxon>
        <taxon>Pseudomonadaceae</taxon>
        <taxon>Stutzerimonas</taxon>
    </lineage>
</organism>
<proteinExistence type="predicted"/>
<dbReference type="Proteomes" id="UP000306753">
    <property type="component" value="Unassembled WGS sequence"/>
</dbReference>
<name>A0A5R9QKC9_9GAMM</name>
<evidence type="ECO:0000313" key="1">
    <source>
        <dbReference type="EMBL" id="TLX65422.1"/>
    </source>
</evidence>
<evidence type="ECO:0000313" key="2">
    <source>
        <dbReference type="Proteomes" id="UP000306753"/>
    </source>
</evidence>
<sequence length="104" mass="10820">MRHQEAPHPGANSKRIALVADIAVIQPVRALPGGSFIVLGLVVGQAPPASRLQKNQLAASLPSCCCSARAVTSYSYLRTACYCCYAGDIAGAVPAFVNPFKSMG</sequence>
<reference evidence="1 2" key="1">
    <citation type="journal article" date="2017" name="Eur. J. Clin. Microbiol. Infect. Dis.">
        <title>Uncommonly isolated clinical Pseudomonas: identification and phylogenetic assignation.</title>
        <authorList>
            <person name="Mulet M."/>
            <person name="Gomila M."/>
            <person name="Ramirez A."/>
            <person name="Cardew S."/>
            <person name="Moore E.R."/>
            <person name="Lalucat J."/>
            <person name="Garcia-Valdes E."/>
        </authorList>
    </citation>
    <scope>NUCLEOTIDE SEQUENCE [LARGE SCALE GENOMIC DNA]</scope>
    <source>
        <strain evidence="1 2">SD129</strain>
    </source>
</reference>
<keyword evidence="2" id="KW-1185">Reference proteome</keyword>
<accession>A0A5R9QKC9</accession>